<dbReference type="EMBL" id="HBGZ01022118">
    <property type="protein sequence ID" value="CAD9616841.1"/>
    <property type="molecule type" value="Transcribed_RNA"/>
</dbReference>
<evidence type="ECO:0000256" key="1">
    <source>
        <dbReference type="SAM" id="MobiDB-lite"/>
    </source>
</evidence>
<evidence type="ECO:0000313" key="2">
    <source>
        <dbReference type="EMBL" id="CAD9616841.1"/>
    </source>
</evidence>
<feature type="compositionally biased region" description="Acidic residues" evidence="1">
    <location>
        <begin position="121"/>
        <end position="130"/>
    </location>
</feature>
<feature type="region of interest" description="Disordered" evidence="1">
    <location>
        <begin position="115"/>
        <end position="148"/>
    </location>
</feature>
<accession>A0A7S2LUM8</accession>
<name>A0A7S2LUM8_9STRA</name>
<dbReference type="AlphaFoldDB" id="A0A7S2LUM8"/>
<gene>
    <name evidence="2" type="ORF">SMAR0320_LOCUS15900</name>
</gene>
<sequence length="192" mass="22018">MNGGEPMDDINSLIELELKERRKLERRWRRRPVRNEEEETIVRDLSEQLVGDMFCGRTTVKELSKGHTDKTDKRPTIFPTCFNQGNNYFNGLCGCIDTTDEEGTSSWAMSIMDDVTGKSDDTDDTEETDETSVVSDGHDSTSVESWTEADTKIDSTKKIFPVKSSIGSKKLRKTPRWKKVFRRSEKTKTFEC</sequence>
<reference evidence="2" key="1">
    <citation type="submission" date="2021-01" db="EMBL/GenBank/DDBJ databases">
        <authorList>
            <person name="Corre E."/>
            <person name="Pelletier E."/>
            <person name="Niang G."/>
            <person name="Scheremetjew M."/>
            <person name="Finn R."/>
            <person name="Kale V."/>
            <person name="Holt S."/>
            <person name="Cochrane G."/>
            <person name="Meng A."/>
            <person name="Brown T."/>
            <person name="Cohen L."/>
        </authorList>
    </citation>
    <scope>NUCLEOTIDE SEQUENCE</scope>
    <source>
        <strain evidence="2">SM1012Den-03</strain>
    </source>
</reference>
<protein>
    <submittedName>
        <fullName evidence="2">Uncharacterized protein</fullName>
    </submittedName>
</protein>
<proteinExistence type="predicted"/>
<organism evidence="2">
    <name type="scientific">Skeletonema marinoi</name>
    <dbReference type="NCBI Taxonomy" id="267567"/>
    <lineage>
        <taxon>Eukaryota</taxon>
        <taxon>Sar</taxon>
        <taxon>Stramenopiles</taxon>
        <taxon>Ochrophyta</taxon>
        <taxon>Bacillariophyta</taxon>
        <taxon>Coscinodiscophyceae</taxon>
        <taxon>Thalassiosirophycidae</taxon>
        <taxon>Thalassiosirales</taxon>
        <taxon>Skeletonemataceae</taxon>
        <taxon>Skeletonema</taxon>
        <taxon>Skeletonema marinoi-dohrnii complex</taxon>
    </lineage>
</organism>